<protein>
    <submittedName>
        <fullName evidence="9">Polysaccharide deacetylase family protein</fullName>
    </submittedName>
</protein>
<reference evidence="9 10" key="1">
    <citation type="journal article" date="2021" name="Nat. Commun.">
        <title>Genetic determinants of endophytism in the Arabidopsis root mycobiome.</title>
        <authorList>
            <person name="Mesny F."/>
            <person name="Miyauchi S."/>
            <person name="Thiergart T."/>
            <person name="Pickel B."/>
            <person name="Atanasova L."/>
            <person name="Karlsson M."/>
            <person name="Huettel B."/>
            <person name="Barry K.W."/>
            <person name="Haridas S."/>
            <person name="Chen C."/>
            <person name="Bauer D."/>
            <person name="Andreopoulos W."/>
            <person name="Pangilinan J."/>
            <person name="LaButti K."/>
            <person name="Riley R."/>
            <person name="Lipzen A."/>
            <person name="Clum A."/>
            <person name="Drula E."/>
            <person name="Henrissat B."/>
            <person name="Kohler A."/>
            <person name="Grigoriev I.V."/>
            <person name="Martin F.M."/>
            <person name="Hacquard S."/>
        </authorList>
    </citation>
    <scope>NUCLEOTIDE SEQUENCE [LARGE SCALE GENOMIC DNA]</scope>
    <source>
        <strain evidence="9 10">MPI-CAGE-CH-0241</strain>
    </source>
</reference>
<dbReference type="Proteomes" id="UP000777438">
    <property type="component" value="Unassembled WGS sequence"/>
</dbReference>
<dbReference type="GO" id="GO:0005975">
    <property type="term" value="P:carbohydrate metabolic process"/>
    <property type="evidence" value="ECO:0007669"/>
    <property type="project" value="InterPro"/>
</dbReference>
<dbReference type="Pfam" id="PF01522">
    <property type="entry name" value="Polysacc_deac_1"/>
    <property type="match status" value="1"/>
</dbReference>
<proteinExistence type="predicted"/>
<keyword evidence="5" id="KW-0119">Carbohydrate metabolism</keyword>
<dbReference type="InterPro" id="IPR002509">
    <property type="entry name" value="NODB_dom"/>
</dbReference>
<keyword evidence="10" id="KW-1185">Reference proteome</keyword>
<evidence type="ECO:0000256" key="7">
    <source>
        <dbReference type="SAM" id="SignalP"/>
    </source>
</evidence>
<sequence length="244" mass="26531">MLAQYLLSALVTGAVASPVEKAHQRRQNVPVGSIINSCTVAGTVAVAFDDGPYIYTEQILDALADSGIKATFFVNGMNWASIYDYSSTVQRMVNEGHQVASHTWSHPDLTTLTTDDVTWQMTQLESALVDIVGSFPTYMRPPYFSTNDAVLQTMADLGYHVIQADIDTQDWANDSPDAIQNSVQLFNQDLDAGGSIVLAHDVHAETANTLVPAMIAAIQDRGLQGVTVGECLGDSQDNWYRTSR</sequence>
<evidence type="ECO:0000313" key="9">
    <source>
        <dbReference type="EMBL" id="KAH6894484.1"/>
    </source>
</evidence>
<evidence type="ECO:0000256" key="5">
    <source>
        <dbReference type="ARBA" id="ARBA00023277"/>
    </source>
</evidence>
<evidence type="ECO:0000256" key="6">
    <source>
        <dbReference type="ARBA" id="ARBA00023285"/>
    </source>
</evidence>
<dbReference type="GO" id="GO:0046872">
    <property type="term" value="F:metal ion binding"/>
    <property type="evidence" value="ECO:0007669"/>
    <property type="project" value="UniProtKB-KW"/>
</dbReference>
<dbReference type="PANTHER" id="PTHR46471:SF2">
    <property type="entry name" value="CHITIN DEACETYLASE-RELATED"/>
    <property type="match status" value="1"/>
</dbReference>
<feature type="domain" description="NodB homology" evidence="8">
    <location>
        <begin position="42"/>
        <end position="229"/>
    </location>
</feature>
<evidence type="ECO:0000256" key="2">
    <source>
        <dbReference type="ARBA" id="ARBA00022723"/>
    </source>
</evidence>
<keyword evidence="6" id="KW-0170">Cobalt</keyword>
<dbReference type="PROSITE" id="PS51677">
    <property type="entry name" value="NODB"/>
    <property type="match status" value="1"/>
</dbReference>
<accession>A0A9P9AVL3</accession>
<gene>
    <name evidence="9" type="ORF">B0T10DRAFT_590079</name>
</gene>
<keyword evidence="4" id="KW-0378">Hydrolase</keyword>
<evidence type="ECO:0000256" key="1">
    <source>
        <dbReference type="ARBA" id="ARBA00001941"/>
    </source>
</evidence>
<dbReference type="Gene3D" id="3.20.20.370">
    <property type="entry name" value="Glycoside hydrolase/deacetylase"/>
    <property type="match status" value="1"/>
</dbReference>
<feature type="signal peptide" evidence="7">
    <location>
        <begin position="1"/>
        <end position="16"/>
    </location>
</feature>
<comment type="cofactor">
    <cofactor evidence="1">
        <name>Co(2+)</name>
        <dbReference type="ChEBI" id="CHEBI:48828"/>
    </cofactor>
</comment>
<evidence type="ECO:0000259" key="8">
    <source>
        <dbReference type="PROSITE" id="PS51677"/>
    </source>
</evidence>
<keyword evidence="2" id="KW-0479">Metal-binding</keyword>
<dbReference type="CDD" id="cd10951">
    <property type="entry name" value="CE4_ClCDA_like"/>
    <property type="match status" value="1"/>
</dbReference>
<name>A0A9P9AVL3_9HYPO</name>
<dbReference type="SUPFAM" id="SSF88713">
    <property type="entry name" value="Glycoside hydrolase/deacetylase"/>
    <property type="match status" value="1"/>
</dbReference>
<dbReference type="InterPro" id="IPR011330">
    <property type="entry name" value="Glyco_hydro/deAcase_b/a-brl"/>
</dbReference>
<feature type="chain" id="PRO_5040220614" evidence="7">
    <location>
        <begin position="17"/>
        <end position="244"/>
    </location>
</feature>
<evidence type="ECO:0000256" key="3">
    <source>
        <dbReference type="ARBA" id="ARBA00022729"/>
    </source>
</evidence>
<dbReference type="EMBL" id="JAGPYM010000005">
    <property type="protein sequence ID" value="KAH6894484.1"/>
    <property type="molecule type" value="Genomic_DNA"/>
</dbReference>
<dbReference type="OrthoDB" id="407355at2759"/>
<organism evidence="9 10">
    <name type="scientific">Thelonectria olida</name>
    <dbReference type="NCBI Taxonomy" id="1576542"/>
    <lineage>
        <taxon>Eukaryota</taxon>
        <taxon>Fungi</taxon>
        <taxon>Dikarya</taxon>
        <taxon>Ascomycota</taxon>
        <taxon>Pezizomycotina</taxon>
        <taxon>Sordariomycetes</taxon>
        <taxon>Hypocreomycetidae</taxon>
        <taxon>Hypocreales</taxon>
        <taxon>Nectriaceae</taxon>
        <taxon>Thelonectria</taxon>
    </lineage>
</organism>
<comment type="caution">
    <text evidence="9">The sequence shown here is derived from an EMBL/GenBank/DDBJ whole genome shotgun (WGS) entry which is preliminary data.</text>
</comment>
<dbReference type="PANTHER" id="PTHR46471">
    <property type="entry name" value="CHITIN DEACETYLASE"/>
    <property type="match status" value="1"/>
</dbReference>
<keyword evidence="3 7" id="KW-0732">Signal</keyword>
<evidence type="ECO:0000313" key="10">
    <source>
        <dbReference type="Proteomes" id="UP000777438"/>
    </source>
</evidence>
<dbReference type="GO" id="GO:0016810">
    <property type="term" value="F:hydrolase activity, acting on carbon-nitrogen (but not peptide) bonds"/>
    <property type="evidence" value="ECO:0007669"/>
    <property type="project" value="InterPro"/>
</dbReference>
<dbReference type="AlphaFoldDB" id="A0A9P9AVL3"/>
<evidence type="ECO:0000256" key="4">
    <source>
        <dbReference type="ARBA" id="ARBA00022801"/>
    </source>
</evidence>